<accession>A0ACC0PRZ9</accession>
<dbReference type="Proteomes" id="UP001062846">
    <property type="component" value="Chromosome 2"/>
</dbReference>
<sequence length="238" mass="26207">MRGDSPSNPPNVAAICRRPSPAILAGRLLPSPSPLFSSLPFPTAAHLSPASLLSRRLLIHCLSKPSRHHRSPTTGSPRRPIVFLLSSFLITLSPLCFPYFVGDFSSFRSKFITRTSGPIPKLVYSNFKFLSTSLFSTRQSQPIHGEDCGSEVRLYEAGMIQMGKSTLYFLSCHMKSGLSRAEEVAIMQRQQLSLAIILRSSCNNFKNAMQQLTPKVRLAIVQGHGSSPSNVVIINKDH</sequence>
<dbReference type="EMBL" id="CM046389">
    <property type="protein sequence ID" value="KAI8567834.1"/>
    <property type="molecule type" value="Genomic_DNA"/>
</dbReference>
<name>A0ACC0PRZ9_RHOML</name>
<gene>
    <name evidence="1" type="ORF">RHMOL_Rhmol02G0152500</name>
</gene>
<reference evidence="1" key="1">
    <citation type="submission" date="2022-02" db="EMBL/GenBank/DDBJ databases">
        <title>Plant Genome Project.</title>
        <authorList>
            <person name="Zhang R.-G."/>
        </authorList>
    </citation>
    <scope>NUCLEOTIDE SEQUENCE</scope>
    <source>
        <strain evidence="1">AT1</strain>
    </source>
</reference>
<proteinExistence type="predicted"/>
<organism evidence="1 2">
    <name type="scientific">Rhododendron molle</name>
    <name type="common">Chinese azalea</name>
    <name type="synonym">Azalea mollis</name>
    <dbReference type="NCBI Taxonomy" id="49168"/>
    <lineage>
        <taxon>Eukaryota</taxon>
        <taxon>Viridiplantae</taxon>
        <taxon>Streptophyta</taxon>
        <taxon>Embryophyta</taxon>
        <taxon>Tracheophyta</taxon>
        <taxon>Spermatophyta</taxon>
        <taxon>Magnoliopsida</taxon>
        <taxon>eudicotyledons</taxon>
        <taxon>Gunneridae</taxon>
        <taxon>Pentapetalae</taxon>
        <taxon>asterids</taxon>
        <taxon>Ericales</taxon>
        <taxon>Ericaceae</taxon>
        <taxon>Ericoideae</taxon>
        <taxon>Rhodoreae</taxon>
        <taxon>Rhododendron</taxon>
    </lineage>
</organism>
<evidence type="ECO:0000313" key="1">
    <source>
        <dbReference type="EMBL" id="KAI8567834.1"/>
    </source>
</evidence>
<keyword evidence="2" id="KW-1185">Reference proteome</keyword>
<comment type="caution">
    <text evidence="1">The sequence shown here is derived from an EMBL/GenBank/DDBJ whole genome shotgun (WGS) entry which is preliminary data.</text>
</comment>
<protein>
    <submittedName>
        <fullName evidence="1">Uncharacterized protein</fullName>
    </submittedName>
</protein>
<evidence type="ECO:0000313" key="2">
    <source>
        <dbReference type="Proteomes" id="UP001062846"/>
    </source>
</evidence>